<feature type="transmembrane region" description="Helical" evidence="6">
    <location>
        <begin position="238"/>
        <end position="257"/>
    </location>
</feature>
<gene>
    <name evidence="7" type="ORF">FJZ47_11570</name>
</gene>
<proteinExistence type="inferred from homology"/>
<dbReference type="GO" id="GO:0055085">
    <property type="term" value="P:transmembrane transport"/>
    <property type="evidence" value="ECO:0007669"/>
    <property type="project" value="TreeGrafter"/>
</dbReference>
<evidence type="ECO:0000256" key="1">
    <source>
        <dbReference type="ARBA" id="ARBA00004141"/>
    </source>
</evidence>
<feature type="transmembrane region" description="Helical" evidence="6">
    <location>
        <begin position="137"/>
        <end position="165"/>
    </location>
</feature>
<evidence type="ECO:0000256" key="6">
    <source>
        <dbReference type="SAM" id="Phobius"/>
    </source>
</evidence>
<keyword evidence="3 6" id="KW-0812">Transmembrane</keyword>
<keyword evidence="5 6" id="KW-0472">Membrane</keyword>
<evidence type="ECO:0000256" key="2">
    <source>
        <dbReference type="ARBA" id="ARBA00009773"/>
    </source>
</evidence>
<sequence length="345" mass="38238">MRTQHVGAQQLIVVFLGILVIIMLGGVLYLASSIILPFMVALFLAYLLDPLVRLLTYYRIPLALAVCFALLVTFVCLALMGMLFYASAQSFVKEYPTYEPKLRALLATLTARLEVAPLSLHLSDLSKEFSSASVVRALLASAGTFVTFLGHLLLVLLFMVFILLGQRRLPQRIHRAFGAEQAERLTLVLHRITRQVQTYLGTKALLSLVTGVLVNLALMLLQIDFAVLWGALAFMLNFIPHVGALLATIPPLLLAILKFDTLMPAFWLVLWVTVIHIVLGMCIEPRLMGRSLHLSPLLVVLALLFWGWLWGIVGTILAVPIMATLKIVCENLPSLHFLSALMSEE</sequence>
<dbReference type="PANTHER" id="PTHR21716:SF64">
    <property type="entry name" value="AI-2 TRANSPORT PROTEIN TQSA"/>
    <property type="match status" value="1"/>
</dbReference>
<name>A0A937W3D7_UNCTE</name>
<protein>
    <submittedName>
        <fullName evidence="7">AI-2E family transporter</fullName>
    </submittedName>
</protein>
<comment type="subcellular location">
    <subcellularLocation>
        <location evidence="1">Membrane</location>
        <topology evidence="1">Multi-pass membrane protein</topology>
    </subcellularLocation>
</comment>
<feature type="transmembrane region" description="Helical" evidence="6">
    <location>
        <begin position="35"/>
        <end position="55"/>
    </location>
</feature>
<dbReference type="EMBL" id="VGLS01000324">
    <property type="protein sequence ID" value="MBM3224425.1"/>
    <property type="molecule type" value="Genomic_DNA"/>
</dbReference>
<comment type="caution">
    <text evidence="7">The sequence shown here is derived from an EMBL/GenBank/DDBJ whole genome shotgun (WGS) entry which is preliminary data.</text>
</comment>
<evidence type="ECO:0000256" key="3">
    <source>
        <dbReference type="ARBA" id="ARBA00022692"/>
    </source>
</evidence>
<reference evidence="7" key="1">
    <citation type="submission" date="2019-03" db="EMBL/GenBank/DDBJ databases">
        <title>Lake Tanganyika Metagenome-Assembled Genomes (MAGs).</title>
        <authorList>
            <person name="Tran P."/>
        </authorList>
    </citation>
    <scope>NUCLEOTIDE SEQUENCE</scope>
    <source>
        <strain evidence="7">K_DeepCast_65m_m2_066</strain>
    </source>
</reference>
<evidence type="ECO:0000313" key="8">
    <source>
        <dbReference type="Proteomes" id="UP000712673"/>
    </source>
</evidence>
<dbReference type="PANTHER" id="PTHR21716">
    <property type="entry name" value="TRANSMEMBRANE PROTEIN"/>
    <property type="match status" value="1"/>
</dbReference>
<evidence type="ECO:0000256" key="4">
    <source>
        <dbReference type="ARBA" id="ARBA00022989"/>
    </source>
</evidence>
<organism evidence="7 8">
    <name type="scientific">Tectimicrobiota bacterium</name>
    <dbReference type="NCBI Taxonomy" id="2528274"/>
    <lineage>
        <taxon>Bacteria</taxon>
        <taxon>Pseudomonadati</taxon>
        <taxon>Nitrospinota/Tectimicrobiota group</taxon>
        <taxon>Candidatus Tectimicrobiota</taxon>
    </lineage>
</organism>
<dbReference type="Pfam" id="PF01594">
    <property type="entry name" value="AI-2E_transport"/>
    <property type="match status" value="1"/>
</dbReference>
<dbReference type="Proteomes" id="UP000712673">
    <property type="component" value="Unassembled WGS sequence"/>
</dbReference>
<feature type="transmembrane region" description="Helical" evidence="6">
    <location>
        <begin position="62"/>
        <end position="86"/>
    </location>
</feature>
<evidence type="ECO:0000256" key="5">
    <source>
        <dbReference type="ARBA" id="ARBA00023136"/>
    </source>
</evidence>
<accession>A0A937W3D7</accession>
<feature type="transmembrane region" description="Helical" evidence="6">
    <location>
        <begin position="295"/>
        <end position="319"/>
    </location>
</feature>
<comment type="similarity">
    <text evidence="2">Belongs to the autoinducer-2 exporter (AI-2E) (TC 2.A.86) family.</text>
</comment>
<dbReference type="InterPro" id="IPR002549">
    <property type="entry name" value="AI-2E-like"/>
</dbReference>
<evidence type="ECO:0000313" key="7">
    <source>
        <dbReference type="EMBL" id="MBM3224425.1"/>
    </source>
</evidence>
<dbReference type="AlphaFoldDB" id="A0A937W3D7"/>
<dbReference type="GO" id="GO:0016020">
    <property type="term" value="C:membrane"/>
    <property type="evidence" value="ECO:0007669"/>
    <property type="project" value="UniProtKB-SubCell"/>
</dbReference>
<feature type="transmembrane region" description="Helical" evidence="6">
    <location>
        <begin position="12"/>
        <end position="29"/>
    </location>
</feature>
<feature type="transmembrane region" description="Helical" evidence="6">
    <location>
        <begin position="264"/>
        <end position="283"/>
    </location>
</feature>
<keyword evidence="4 6" id="KW-1133">Transmembrane helix</keyword>
<feature type="transmembrane region" description="Helical" evidence="6">
    <location>
        <begin position="204"/>
        <end position="232"/>
    </location>
</feature>